<comment type="caution">
    <text evidence="1">The sequence shown here is derived from an EMBL/GenBank/DDBJ whole genome shotgun (WGS) entry which is preliminary data.</text>
</comment>
<dbReference type="AlphaFoldDB" id="A0A086A6E4"/>
<dbReference type="EMBL" id="JPRH01000004">
    <property type="protein sequence ID" value="KFF12258.1"/>
    <property type="molecule type" value="Genomic_DNA"/>
</dbReference>
<accession>A0A086A6E4</accession>
<keyword evidence="2" id="KW-1185">Reference proteome</keyword>
<name>A0A086A6E4_9FLAO</name>
<dbReference type="STRING" id="445961.IW15_11910"/>
<proteinExistence type="predicted"/>
<organism evidence="1 2">
    <name type="scientific">Chryseobacterium soli</name>
    <dbReference type="NCBI Taxonomy" id="445961"/>
    <lineage>
        <taxon>Bacteria</taxon>
        <taxon>Pseudomonadati</taxon>
        <taxon>Bacteroidota</taxon>
        <taxon>Flavobacteriia</taxon>
        <taxon>Flavobacteriales</taxon>
        <taxon>Weeksellaceae</taxon>
        <taxon>Chryseobacterium group</taxon>
        <taxon>Chryseobacterium</taxon>
    </lineage>
</organism>
<evidence type="ECO:0000313" key="2">
    <source>
        <dbReference type="Proteomes" id="UP000028705"/>
    </source>
</evidence>
<protein>
    <submittedName>
        <fullName evidence="1">Uncharacterized protein</fullName>
    </submittedName>
</protein>
<dbReference type="Proteomes" id="UP000028705">
    <property type="component" value="Unassembled WGS sequence"/>
</dbReference>
<evidence type="ECO:0000313" key="1">
    <source>
        <dbReference type="EMBL" id="KFF12258.1"/>
    </source>
</evidence>
<gene>
    <name evidence="1" type="ORF">IW15_11910</name>
</gene>
<sequence length="117" mass="13176">MYLKNAQKQYSNGNGLYPLHIDISYLFFILFPDKIIRIAPKNSTAQPHFSFTTPAKVSLQDLNGTKLKYSNDCILTANKVKANKRTSNMPKVLTTLALLFISPKAAHAERTQHVIAR</sequence>
<reference evidence="1 2" key="1">
    <citation type="submission" date="2014-07" db="EMBL/GenBank/DDBJ databases">
        <title>Genome of Chryseobacterium soli DSM 19298.</title>
        <authorList>
            <person name="Stropko S.J."/>
            <person name="Pipes S.E."/>
            <person name="Newman J."/>
        </authorList>
    </citation>
    <scope>NUCLEOTIDE SEQUENCE [LARGE SCALE GENOMIC DNA]</scope>
    <source>
        <strain evidence="1 2">DSM 19298</strain>
    </source>
</reference>